<dbReference type="Gene3D" id="2.60.40.4070">
    <property type="match status" value="1"/>
</dbReference>
<comment type="caution">
    <text evidence="2">The sequence shown here is derived from an EMBL/GenBank/DDBJ whole genome shotgun (WGS) entry which is preliminary data.</text>
</comment>
<sequence length="71" mass="7708">ALSRSGPVELTVFDVAGRRVRSLVQGELEAGSHEVIWDGLDEAGHPLSSGIYWTQLQANGRSFSKKATVLR</sequence>
<evidence type="ECO:0000313" key="2">
    <source>
        <dbReference type="EMBL" id="MCA9759496.1"/>
    </source>
</evidence>
<gene>
    <name evidence="2" type="ORF">KDA27_27120</name>
</gene>
<dbReference type="EMBL" id="JAGQHS010000367">
    <property type="protein sequence ID" value="MCA9759496.1"/>
    <property type="molecule type" value="Genomic_DNA"/>
</dbReference>
<reference evidence="2" key="2">
    <citation type="journal article" date="2021" name="Microbiome">
        <title>Successional dynamics and alternative stable states in a saline activated sludge microbial community over 9 years.</title>
        <authorList>
            <person name="Wang Y."/>
            <person name="Ye J."/>
            <person name="Ju F."/>
            <person name="Liu L."/>
            <person name="Boyd J.A."/>
            <person name="Deng Y."/>
            <person name="Parks D.H."/>
            <person name="Jiang X."/>
            <person name="Yin X."/>
            <person name="Woodcroft B.J."/>
            <person name="Tyson G.W."/>
            <person name="Hugenholtz P."/>
            <person name="Polz M.F."/>
            <person name="Zhang T."/>
        </authorList>
    </citation>
    <scope>NUCLEOTIDE SEQUENCE</scope>
    <source>
        <strain evidence="2">HKST-UBA02</strain>
    </source>
</reference>
<dbReference type="InterPro" id="IPR025965">
    <property type="entry name" value="FlgD/Vpr_Ig-like"/>
</dbReference>
<dbReference type="Proteomes" id="UP000739538">
    <property type="component" value="Unassembled WGS sequence"/>
</dbReference>
<feature type="domain" description="FlgD/Vpr Ig-like" evidence="1">
    <location>
        <begin position="7"/>
        <end position="59"/>
    </location>
</feature>
<accession>A0A956NJ21</accession>
<feature type="non-terminal residue" evidence="2">
    <location>
        <position position="1"/>
    </location>
</feature>
<protein>
    <recommendedName>
        <fullName evidence="1">FlgD/Vpr Ig-like domain-containing protein</fullName>
    </recommendedName>
</protein>
<reference evidence="2" key="1">
    <citation type="submission" date="2020-04" db="EMBL/GenBank/DDBJ databases">
        <authorList>
            <person name="Zhang T."/>
        </authorList>
    </citation>
    <scope>NUCLEOTIDE SEQUENCE</scope>
    <source>
        <strain evidence="2">HKST-UBA02</strain>
    </source>
</reference>
<dbReference type="AlphaFoldDB" id="A0A956NJ21"/>
<evidence type="ECO:0000259" key="1">
    <source>
        <dbReference type="Pfam" id="PF13860"/>
    </source>
</evidence>
<organism evidence="2 3">
    <name type="scientific">Eiseniibacteriota bacterium</name>
    <dbReference type="NCBI Taxonomy" id="2212470"/>
    <lineage>
        <taxon>Bacteria</taxon>
        <taxon>Candidatus Eiseniibacteriota</taxon>
    </lineage>
</organism>
<name>A0A956NJ21_UNCEI</name>
<dbReference type="Pfam" id="PF13860">
    <property type="entry name" value="FlgD_ig"/>
    <property type="match status" value="1"/>
</dbReference>
<evidence type="ECO:0000313" key="3">
    <source>
        <dbReference type="Proteomes" id="UP000739538"/>
    </source>
</evidence>
<proteinExistence type="predicted"/>